<protein>
    <recommendedName>
        <fullName evidence="5">RanBD1 domain-containing protein</fullName>
    </recommendedName>
</protein>
<accession>A0A7H9B5B1</accession>
<dbReference type="FunFam" id="2.30.29.30:FF:000454">
    <property type="entry name" value="Ran-specific GTPase-activating protein 2"/>
    <property type="match status" value="1"/>
</dbReference>
<dbReference type="AlphaFoldDB" id="A0A7H9B5B1"/>
<dbReference type="GO" id="GO:0006611">
    <property type="term" value="P:protein export from nucleus"/>
    <property type="evidence" value="ECO:0007669"/>
    <property type="project" value="UniProtKB-ARBA"/>
</dbReference>
<dbReference type="EMBL" id="CP058609">
    <property type="protein sequence ID" value="QLG73875.1"/>
    <property type="molecule type" value="Genomic_DNA"/>
</dbReference>
<feature type="region of interest" description="Disordered" evidence="4">
    <location>
        <begin position="1"/>
        <end position="164"/>
    </location>
</feature>
<feature type="compositionally biased region" description="Basic and acidic residues" evidence="4">
    <location>
        <begin position="41"/>
        <end position="58"/>
    </location>
</feature>
<dbReference type="PANTHER" id="PTHR23138:SF142">
    <property type="entry name" value="RAN-BINDING PROTEIN 3B-RELATED"/>
    <property type="match status" value="1"/>
</dbReference>
<dbReference type="InterPro" id="IPR045255">
    <property type="entry name" value="RanBP1-like"/>
</dbReference>
<name>A0A7H9B5B1_ZYGMR</name>
<dbReference type="Proteomes" id="UP000509704">
    <property type="component" value="Chromosome 6"/>
</dbReference>
<feature type="region of interest" description="Disordered" evidence="4">
    <location>
        <begin position="182"/>
        <end position="208"/>
    </location>
</feature>
<dbReference type="GO" id="GO:0005634">
    <property type="term" value="C:nucleus"/>
    <property type="evidence" value="ECO:0007669"/>
    <property type="project" value="UniProtKB-SubCell"/>
</dbReference>
<gene>
    <name evidence="6" type="ORF">HG535_0F03860</name>
</gene>
<keyword evidence="7" id="KW-1185">Reference proteome</keyword>
<dbReference type="RefSeq" id="XP_037145601.1">
    <property type="nucleotide sequence ID" value="XM_037289706.1"/>
</dbReference>
<dbReference type="PANTHER" id="PTHR23138">
    <property type="entry name" value="RAN BINDING PROTEIN"/>
    <property type="match status" value="1"/>
</dbReference>
<dbReference type="GeneID" id="59237634"/>
<dbReference type="OrthoDB" id="411251at2759"/>
<keyword evidence="2" id="KW-0597">Phosphoprotein</keyword>
<evidence type="ECO:0000313" key="6">
    <source>
        <dbReference type="EMBL" id="QLG73875.1"/>
    </source>
</evidence>
<feature type="compositionally biased region" description="Basic and acidic residues" evidence="4">
    <location>
        <begin position="145"/>
        <end position="156"/>
    </location>
</feature>
<comment type="subcellular location">
    <subcellularLocation>
        <location evidence="1">Nucleus</location>
    </subcellularLocation>
</comment>
<proteinExistence type="predicted"/>
<evidence type="ECO:0000256" key="4">
    <source>
        <dbReference type="SAM" id="MobiDB-lite"/>
    </source>
</evidence>
<feature type="compositionally biased region" description="Basic and acidic residues" evidence="4">
    <location>
        <begin position="68"/>
        <end position="128"/>
    </location>
</feature>
<dbReference type="InterPro" id="IPR011993">
    <property type="entry name" value="PH-like_dom_sf"/>
</dbReference>
<dbReference type="SMART" id="SM00160">
    <property type="entry name" value="RanBD"/>
    <property type="match status" value="1"/>
</dbReference>
<evidence type="ECO:0000313" key="7">
    <source>
        <dbReference type="Proteomes" id="UP000509704"/>
    </source>
</evidence>
<organism evidence="6 7">
    <name type="scientific">Zygotorulaspora mrakii</name>
    <name type="common">Zygosaccharomyces mrakii</name>
    <dbReference type="NCBI Taxonomy" id="42260"/>
    <lineage>
        <taxon>Eukaryota</taxon>
        <taxon>Fungi</taxon>
        <taxon>Dikarya</taxon>
        <taxon>Ascomycota</taxon>
        <taxon>Saccharomycotina</taxon>
        <taxon>Saccharomycetes</taxon>
        <taxon>Saccharomycetales</taxon>
        <taxon>Saccharomycetaceae</taxon>
        <taxon>Zygotorulaspora</taxon>
    </lineage>
</organism>
<feature type="compositionally biased region" description="Low complexity" evidence="4">
    <location>
        <begin position="131"/>
        <end position="144"/>
    </location>
</feature>
<dbReference type="PROSITE" id="PS50196">
    <property type="entry name" value="RANBD1"/>
    <property type="match status" value="1"/>
</dbReference>
<dbReference type="InterPro" id="IPR000156">
    <property type="entry name" value="Ran_bind_dom"/>
</dbReference>
<evidence type="ECO:0000256" key="2">
    <source>
        <dbReference type="ARBA" id="ARBA00022553"/>
    </source>
</evidence>
<evidence type="ECO:0000256" key="1">
    <source>
        <dbReference type="ARBA" id="ARBA00004123"/>
    </source>
</evidence>
<feature type="compositionally biased region" description="Low complexity" evidence="4">
    <location>
        <begin position="12"/>
        <end position="26"/>
    </location>
</feature>
<reference evidence="6 7" key="1">
    <citation type="submission" date="2020-07" db="EMBL/GenBank/DDBJ databases">
        <title>The yeast mating-type switching endonuclease HO is a domesticated member of an unorthodox homing genetic element family.</title>
        <authorList>
            <person name="Coughlan A.Y."/>
            <person name="Lombardi L."/>
            <person name="Braun-Galleani S."/>
            <person name="Martos A.R."/>
            <person name="Galeote V."/>
            <person name="Bigey F."/>
            <person name="Dequin S."/>
            <person name="Byrne K.P."/>
            <person name="Wolfe K.H."/>
        </authorList>
    </citation>
    <scope>NUCLEOTIDE SEQUENCE [LARGE SCALE GENOMIC DNA]</scope>
    <source>
        <strain evidence="6 7">NRRL Y-6702</strain>
    </source>
</reference>
<dbReference type="GO" id="GO:0006607">
    <property type="term" value="P:NLS-bearing protein import into nucleus"/>
    <property type="evidence" value="ECO:0007669"/>
    <property type="project" value="TreeGrafter"/>
</dbReference>
<dbReference type="Pfam" id="PF00638">
    <property type="entry name" value="Ran_BP1"/>
    <property type="match status" value="1"/>
</dbReference>
<dbReference type="Gene3D" id="2.30.29.30">
    <property type="entry name" value="Pleckstrin-homology domain (PH domain)/Phosphotyrosine-binding domain (PTB)"/>
    <property type="match status" value="1"/>
</dbReference>
<sequence length="359" mass="39726">MNNTSFVMPDTEQSSNKQQEKSSGSSVSNATNEEWPGTNKRPREDKDEGHEDSKRNTRENLNSAENSNRPEKSKDNENREQEEKSTTKKIRLEGSKAETGKTDVIETAGKKEQNGTDNESKSDAEKPKFVFGSGTAFSSGFGSFKKSDTDNGESSKAEMPSKPFAFGSGFSFGSGFGVLKKKADADNEKKDTDEEKKSKAVEAKEMSDKSNVALKGTIEESVKPSVEQTPIKLQKQEIKSGEESEETIYQVNAKLYQLSDFEEGWKERGVGAIKVNQNSNTEKARLIMRSRGILKVILNLPLIKGIKIQRGFPGSLQSEKFVRVISVNDNKAPVQYAFKTGKEETASELYDSMVKLAPQ</sequence>
<keyword evidence="3" id="KW-0539">Nucleus</keyword>
<evidence type="ECO:0000256" key="3">
    <source>
        <dbReference type="ARBA" id="ARBA00023242"/>
    </source>
</evidence>
<dbReference type="KEGG" id="zmk:HG535_0F03860"/>
<evidence type="ECO:0000259" key="5">
    <source>
        <dbReference type="PROSITE" id="PS50196"/>
    </source>
</evidence>
<dbReference type="SUPFAM" id="SSF50729">
    <property type="entry name" value="PH domain-like"/>
    <property type="match status" value="1"/>
</dbReference>
<feature type="domain" description="RanBD1" evidence="5">
    <location>
        <begin position="221"/>
        <end position="359"/>
    </location>
</feature>